<gene>
    <name evidence="3" type="ORF">H4R26_001182</name>
</gene>
<feature type="signal peptide" evidence="2">
    <location>
        <begin position="1"/>
        <end position="25"/>
    </location>
</feature>
<keyword evidence="1" id="KW-1133">Transmembrane helix</keyword>
<evidence type="ECO:0000256" key="1">
    <source>
        <dbReference type="SAM" id="Phobius"/>
    </source>
</evidence>
<name>A0A9W8BGE2_9FUNG</name>
<keyword evidence="1" id="KW-0812">Transmembrane</keyword>
<feature type="transmembrane region" description="Helical" evidence="1">
    <location>
        <begin position="378"/>
        <end position="398"/>
    </location>
</feature>
<keyword evidence="4" id="KW-1185">Reference proteome</keyword>
<feature type="transmembrane region" description="Helical" evidence="1">
    <location>
        <begin position="273"/>
        <end position="296"/>
    </location>
</feature>
<dbReference type="Proteomes" id="UP001150907">
    <property type="component" value="Unassembled WGS sequence"/>
</dbReference>
<feature type="transmembrane region" description="Helical" evidence="1">
    <location>
        <begin position="165"/>
        <end position="188"/>
    </location>
</feature>
<feature type="transmembrane region" description="Helical" evidence="1">
    <location>
        <begin position="209"/>
        <end position="238"/>
    </location>
</feature>
<feature type="transmembrane region" description="Helical" evidence="1">
    <location>
        <begin position="244"/>
        <end position="261"/>
    </location>
</feature>
<keyword evidence="1" id="KW-0472">Membrane</keyword>
<dbReference type="SUPFAM" id="SSF103473">
    <property type="entry name" value="MFS general substrate transporter"/>
    <property type="match status" value="1"/>
</dbReference>
<dbReference type="InterPro" id="IPR036259">
    <property type="entry name" value="MFS_trans_sf"/>
</dbReference>
<feature type="transmembrane region" description="Helical" evidence="1">
    <location>
        <begin position="344"/>
        <end position="366"/>
    </location>
</feature>
<sequence length="451" mass="45421">MRFHSPQAQLAMVLAYVMVLAGVAGVTTPCVLAATGHAAAVAAYAGSWRQAITAAAGIVGAVAANVAGVRRVLWVGSAAGVACSAVLLAGAYGRAGASGVIAVLAVENAGRTIATVGAVAVLLTYPREQRKARALAAFQFAVNLSLTLGQVTVLAKRVDAHAAAWARVVCSVAAAGVATFVVPASAVVRDSGVYVDVARARGVWSEARLLAVGGWRVGLAATYVFAAPFALGTLGIALPDGASVALYNAGALGVVALGAALDVGAARRRVRGLVGLAISSAVVAACVIAMAVLRSVGRTQEPGNQAPLFYASVVLNGLAVSCVFLFSGWIIGSLTNDVAHTARLVGTHLHTMPALGSLAAAAALYHARGMDGKPPLAYPMYIGAALLAAASAGMVFVVNQITDTNNWSLPRVGGDEADVSTDLAELSAGSEHTTTVFADHSSISKHHAIYA</sequence>
<organism evidence="3 4">
    <name type="scientific">Coemansia thaxteri</name>
    <dbReference type="NCBI Taxonomy" id="2663907"/>
    <lineage>
        <taxon>Eukaryota</taxon>
        <taxon>Fungi</taxon>
        <taxon>Fungi incertae sedis</taxon>
        <taxon>Zoopagomycota</taxon>
        <taxon>Kickxellomycotina</taxon>
        <taxon>Kickxellomycetes</taxon>
        <taxon>Kickxellales</taxon>
        <taxon>Kickxellaceae</taxon>
        <taxon>Coemansia</taxon>
    </lineage>
</organism>
<evidence type="ECO:0000313" key="4">
    <source>
        <dbReference type="Proteomes" id="UP001150907"/>
    </source>
</evidence>
<accession>A0A9W8BGE2</accession>
<dbReference type="AlphaFoldDB" id="A0A9W8BGE2"/>
<feature type="transmembrane region" description="Helical" evidence="1">
    <location>
        <begin position="308"/>
        <end position="332"/>
    </location>
</feature>
<reference evidence="3" key="1">
    <citation type="submission" date="2022-07" db="EMBL/GenBank/DDBJ databases">
        <title>Phylogenomic reconstructions and comparative analyses of Kickxellomycotina fungi.</title>
        <authorList>
            <person name="Reynolds N.K."/>
            <person name="Stajich J.E."/>
            <person name="Barry K."/>
            <person name="Grigoriev I.V."/>
            <person name="Crous P."/>
            <person name="Smith M.E."/>
        </authorList>
    </citation>
    <scope>NUCLEOTIDE SEQUENCE</scope>
    <source>
        <strain evidence="3">IMI 214461</strain>
    </source>
</reference>
<dbReference type="EMBL" id="JANBQF010000048">
    <property type="protein sequence ID" value="KAJ2006768.1"/>
    <property type="molecule type" value="Genomic_DNA"/>
</dbReference>
<evidence type="ECO:0000313" key="3">
    <source>
        <dbReference type="EMBL" id="KAJ2006768.1"/>
    </source>
</evidence>
<keyword evidence="2" id="KW-0732">Signal</keyword>
<feature type="transmembrane region" description="Helical" evidence="1">
    <location>
        <begin position="48"/>
        <end position="66"/>
    </location>
</feature>
<protein>
    <submittedName>
        <fullName evidence="3">Uncharacterized protein</fullName>
    </submittedName>
</protein>
<feature type="transmembrane region" description="Helical" evidence="1">
    <location>
        <begin position="99"/>
        <end position="123"/>
    </location>
</feature>
<feature type="chain" id="PRO_5040857765" evidence="2">
    <location>
        <begin position="26"/>
        <end position="451"/>
    </location>
</feature>
<comment type="caution">
    <text evidence="3">The sequence shown here is derived from an EMBL/GenBank/DDBJ whole genome shotgun (WGS) entry which is preliminary data.</text>
</comment>
<feature type="transmembrane region" description="Helical" evidence="1">
    <location>
        <begin position="73"/>
        <end position="93"/>
    </location>
</feature>
<feature type="transmembrane region" description="Helical" evidence="1">
    <location>
        <begin position="135"/>
        <end position="153"/>
    </location>
</feature>
<dbReference type="OrthoDB" id="196103at2759"/>
<evidence type="ECO:0000256" key="2">
    <source>
        <dbReference type="SAM" id="SignalP"/>
    </source>
</evidence>
<proteinExistence type="predicted"/>